<accession>A0A5B0S603</accession>
<comment type="caution">
    <text evidence="2">The sequence shown here is derived from an EMBL/GenBank/DDBJ whole genome shotgun (WGS) entry which is preliminary data.</text>
</comment>
<dbReference type="AlphaFoldDB" id="A0A5B0S603"/>
<proteinExistence type="predicted"/>
<gene>
    <name evidence="2" type="ORF">PGTUg99_003629</name>
</gene>
<evidence type="ECO:0000313" key="2">
    <source>
        <dbReference type="EMBL" id="KAA1133217.1"/>
    </source>
</evidence>
<sequence>MSLAPSSLGHPASKGKQRLTHFSRNGNQPTSPIVLSASPSASSMARLPPGSSTSSPIPNPHTDGAALEKSEPTGDACRIPRTSSARPSKLTSENRSSKSSLRTAPIQSRKHVGLTNDPDRQRAPQGLVNPTGIPPLSNLTFNTQSFTAGQVSFFVFEPPLMSLD</sequence>
<feature type="compositionally biased region" description="Polar residues" evidence="1">
    <location>
        <begin position="22"/>
        <end position="43"/>
    </location>
</feature>
<evidence type="ECO:0000256" key="1">
    <source>
        <dbReference type="SAM" id="MobiDB-lite"/>
    </source>
</evidence>
<dbReference type="EMBL" id="VDEP01000072">
    <property type="protein sequence ID" value="KAA1133217.1"/>
    <property type="molecule type" value="Genomic_DNA"/>
</dbReference>
<dbReference type="Proteomes" id="UP000325313">
    <property type="component" value="Unassembled WGS sequence"/>
</dbReference>
<organism evidence="2 3">
    <name type="scientific">Puccinia graminis f. sp. tritici</name>
    <dbReference type="NCBI Taxonomy" id="56615"/>
    <lineage>
        <taxon>Eukaryota</taxon>
        <taxon>Fungi</taxon>
        <taxon>Dikarya</taxon>
        <taxon>Basidiomycota</taxon>
        <taxon>Pucciniomycotina</taxon>
        <taxon>Pucciniomycetes</taxon>
        <taxon>Pucciniales</taxon>
        <taxon>Pucciniaceae</taxon>
        <taxon>Puccinia</taxon>
    </lineage>
</organism>
<feature type="compositionally biased region" description="Polar residues" evidence="1">
    <location>
        <begin position="81"/>
        <end position="106"/>
    </location>
</feature>
<feature type="region of interest" description="Disordered" evidence="1">
    <location>
        <begin position="1"/>
        <end position="135"/>
    </location>
</feature>
<name>A0A5B0S603_PUCGR</name>
<evidence type="ECO:0000313" key="3">
    <source>
        <dbReference type="Proteomes" id="UP000325313"/>
    </source>
</evidence>
<protein>
    <submittedName>
        <fullName evidence="2">Uncharacterized protein</fullName>
    </submittedName>
</protein>
<reference evidence="2 3" key="1">
    <citation type="submission" date="2019-05" db="EMBL/GenBank/DDBJ databases">
        <title>Emergence of the Ug99 lineage of the wheat stem rust pathogen through somatic hybridization.</title>
        <authorList>
            <person name="Li F."/>
            <person name="Upadhyaya N.M."/>
            <person name="Sperschneider J."/>
            <person name="Matny O."/>
            <person name="Nguyen-Phuc H."/>
            <person name="Mago R."/>
            <person name="Raley C."/>
            <person name="Miller M.E."/>
            <person name="Silverstein K.A.T."/>
            <person name="Henningsen E."/>
            <person name="Hirsch C.D."/>
            <person name="Visser B."/>
            <person name="Pretorius Z.A."/>
            <person name="Steffenson B.J."/>
            <person name="Schwessinger B."/>
            <person name="Dodds P.N."/>
            <person name="Figueroa M."/>
        </authorList>
    </citation>
    <scope>NUCLEOTIDE SEQUENCE [LARGE SCALE GENOMIC DNA]</scope>
    <source>
        <strain evidence="2 3">Ug99</strain>
    </source>
</reference>